<name>T2IRA4_CROWT</name>
<organism evidence="2 3">
    <name type="scientific">Crocosphaera watsonii WH 0005</name>
    <dbReference type="NCBI Taxonomy" id="423472"/>
    <lineage>
        <taxon>Bacteria</taxon>
        <taxon>Bacillati</taxon>
        <taxon>Cyanobacteriota</taxon>
        <taxon>Cyanophyceae</taxon>
        <taxon>Oscillatoriophycideae</taxon>
        <taxon>Chroococcales</taxon>
        <taxon>Aphanothecaceae</taxon>
        <taxon>Crocosphaera</taxon>
    </lineage>
</organism>
<sequence length="1046" mass="118616">MSPNLEQTKKTADTYTRTIPAFGRTPPFFLLPFLPSDHVQPVMYLGLASVLISITFNLNFINGMLVCLWLCGTWLALTGYRPWLFVNQFMPLPKNGYYNLPSDFVSAENSDFEKIHKQRQFPFRVRHPGGGIGVMKTYQTLHKDIPFHALMEIDLDGYKAAIPLLKDNKEWSANIPFCYEGIHHELYDDDVVGTLDSVTELLDNLLVGERITFYQGKYSDCQERIGALNSETALSNQKQLSINSILMEAERERAKQLTHKGLRQLWQQLIFCSWRQSKGQNRGLNFLTNIIDNCELIWQTFTQLLLGTKKQKLIFTYASLGQSIFSEGLMPWLMLLKNTGKLNVRFLSVDELWEWLWQRYQTGPAPLIPQYIKVFQNQQGQVVAEIVENSPRETLSVLFANHGVPFVTARNELKIKDQLVAAMCLDGGIKQEGKPDSFGTLREQLRYILKIMARRDVRDTEFWVECELGDNAIISDNLQKTAQQSSASNKQAAEKGKVLDVFATELQKEAILAQKLLYQGHVGLKVGFTALLYRKDRSELERATQTLAHAFGRAKLIREEQVAWIRYLETSPLTNKRQLTSCNESGLVFDPRLPFPSTEVPGLLPLSQPRSVFAHPKGVEFLCESKPLYLHPLIQNLNFMITATKGGGKSVMSFAFVRHCMNYGPILAMDMATGADSTFALIAQLYGEQAAYIDMAVTPYNPIMMPDLRNVDQEQQQKRLAIWKSQIQFFLLSLVMGHLEDALLEDRCRSLLQKATLQFWSNSRIQKRYQAAIAGGLSSTAWQKQPTLKDFLPFCTKESLKLFHADEFDERALVHIQRKLSSKINDPNIGRVISSPSGVNPKAVFTVFSLAGLQDRENAHIMALVASQACSQIGMSYPRSLFLIDECSTILRVSPSFADLIGARFAIGRKFGQSTGLIGQDLESVFDCRAAGQIMANLDFSLIGKTTTTGAQSFEDKMNIPRRLIRACASRQYEPWREQMLSYWLLKWEATGDFWKVAYGTNLLELALLSSNPHEKELKAQYLSKSPTYSQIATFVRAYKQQLPLN</sequence>
<feature type="transmembrane region" description="Helical" evidence="1">
    <location>
        <begin position="65"/>
        <end position="84"/>
    </location>
</feature>
<dbReference type="SUPFAM" id="SSF52540">
    <property type="entry name" value="P-loop containing nucleoside triphosphate hydrolases"/>
    <property type="match status" value="1"/>
</dbReference>
<proteinExistence type="predicted"/>
<dbReference type="EMBL" id="CAQL01000413">
    <property type="protein sequence ID" value="CCQ55489.1"/>
    <property type="molecule type" value="Genomic_DNA"/>
</dbReference>
<dbReference type="AlphaFoldDB" id="T2IRA4"/>
<keyword evidence="1" id="KW-0472">Membrane</keyword>
<protein>
    <submittedName>
        <fullName evidence="2">Uncharacterized protein</fullName>
    </submittedName>
</protein>
<keyword evidence="1" id="KW-0812">Transmembrane</keyword>
<reference evidence="2 3" key="1">
    <citation type="submission" date="2013-01" db="EMBL/GenBank/DDBJ databases">
        <authorList>
            <person name="Bench S."/>
        </authorList>
    </citation>
    <scope>NUCLEOTIDE SEQUENCE [LARGE SCALE GENOMIC DNA]</scope>
    <source>
        <strain evidence="2 3">WH 0005</strain>
    </source>
</reference>
<dbReference type="Gene3D" id="1.10.8.730">
    <property type="match status" value="1"/>
</dbReference>
<evidence type="ECO:0000313" key="2">
    <source>
        <dbReference type="EMBL" id="CCQ55489.1"/>
    </source>
</evidence>
<dbReference type="Gene3D" id="3.40.50.300">
    <property type="entry name" value="P-loop containing nucleotide triphosphate hydrolases"/>
    <property type="match status" value="1"/>
</dbReference>
<accession>T2IRA4</accession>
<comment type="caution">
    <text evidence="2">The sequence shown here is derived from an EMBL/GenBank/DDBJ whole genome shotgun (WGS) entry which is preliminary data.</text>
</comment>
<gene>
    <name evidence="2" type="ORF">CWATWH0005_3534</name>
</gene>
<reference evidence="2 3" key="2">
    <citation type="submission" date="2013-09" db="EMBL/GenBank/DDBJ databases">
        <title>Whole genome comparison of six Crocosphaera watsonii strains with differing phenotypes.</title>
        <authorList>
            <person name="Bench S.R."/>
            <person name="Heller P."/>
            <person name="Frank I."/>
            <person name="Arciniega M."/>
            <person name="Shilova I.N."/>
            <person name="Zehr J.P."/>
        </authorList>
    </citation>
    <scope>NUCLEOTIDE SEQUENCE [LARGE SCALE GENOMIC DNA]</scope>
    <source>
        <strain evidence="2 3">WH 0005</strain>
    </source>
</reference>
<evidence type="ECO:0000256" key="1">
    <source>
        <dbReference type="SAM" id="Phobius"/>
    </source>
</evidence>
<keyword evidence="1" id="KW-1133">Transmembrane helix</keyword>
<dbReference type="Proteomes" id="UP000017981">
    <property type="component" value="Unassembled WGS sequence"/>
</dbReference>
<evidence type="ECO:0000313" key="3">
    <source>
        <dbReference type="Proteomes" id="UP000017981"/>
    </source>
</evidence>
<dbReference type="InterPro" id="IPR027417">
    <property type="entry name" value="P-loop_NTPase"/>
</dbReference>
<dbReference type="RefSeq" id="WP_021832806.1">
    <property type="nucleotide sequence ID" value="NZ_CAQL01000413.1"/>
</dbReference>
<feature type="transmembrane region" description="Helical" evidence="1">
    <location>
        <begin position="41"/>
        <end position="58"/>
    </location>
</feature>